<feature type="transmembrane region" description="Helical" evidence="5">
    <location>
        <begin position="94"/>
        <end position="111"/>
    </location>
</feature>
<feature type="transmembrane region" description="Helical" evidence="5">
    <location>
        <begin position="419"/>
        <end position="437"/>
    </location>
</feature>
<evidence type="ECO:0000256" key="4">
    <source>
        <dbReference type="ARBA" id="ARBA00023136"/>
    </source>
</evidence>
<keyword evidence="8" id="KW-1185">Reference proteome</keyword>
<dbReference type="Pfam" id="PF04932">
    <property type="entry name" value="Wzy_C"/>
    <property type="match status" value="1"/>
</dbReference>
<dbReference type="InterPro" id="IPR051533">
    <property type="entry name" value="WaaL-like"/>
</dbReference>
<dbReference type="InterPro" id="IPR011990">
    <property type="entry name" value="TPR-like_helical_dom_sf"/>
</dbReference>
<dbReference type="EMBL" id="RJUF01000015">
    <property type="protein sequence ID" value="MCP9762773.1"/>
    <property type="molecule type" value="Genomic_DNA"/>
</dbReference>
<comment type="caution">
    <text evidence="7">The sequence shown here is derived from an EMBL/GenBank/DDBJ whole genome shotgun (WGS) entry which is preliminary data.</text>
</comment>
<reference evidence="7 8" key="1">
    <citation type="submission" date="2018-11" db="EMBL/GenBank/DDBJ databases">
        <title>Novel bacteria species description.</title>
        <authorList>
            <person name="Han J.-H."/>
        </authorList>
    </citation>
    <scope>NUCLEOTIDE SEQUENCE [LARGE SCALE GENOMIC DNA]</scope>
    <source>
        <strain evidence="7 8">KCTC23259</strain>
    </source>
</reference>
<evidence type="ECO:0000256" key="3">
    <source>
        <dbReference type="ARBA" id="ARBA00022989"/>
    </source>
</evidence>
<evidence type="ECO:0000256" key="2">
    <source>
        <dbReference type="ARBA" id="ARBA00022692"/>
    </source>
</evidence>
<dbReference type="GO" id="GO:0016020">
    <property type="term" value="C:membrane"/>
    <property type="evidence" value="ECO:0007669"/>
    <property type="project" value="UniProtKB-SubCell"/>
</dbReference>
<feature type="transmembrane region" description="Helical" evidence="5">
    <location>
        <begin position="188"/>
        <end position="206"/>
    </location>
</feature>
<dbReference type="AlphaFoldDB" id="A0AAE3KS64"/>
<evidence type="ECO:0000256" key="1">
    <source>
        <dbReference type="ARBA" id="ARBA00004141"/>
    </source>
</evidence>
<evidence type="ECO:0000313" key="7">
    <source>
        <dbReference type="EMBL" id="MCP9762773.1"/>
    </source>
</evidence>
<gene>
    <name evidence="7" type="ORF">EGI31_07375</name>
</gene>
<accession>A0AAE3KS64</accession>
<organism evidence="7 8">
    <name type="scientific">Lacihabitans soyangensis</name>
    <dbReference type="NCBI Taxonomy" id="869394"/>
    <lineage>
        <taxon>Bacteria</taxon>
        <taxon>Pseudomonadati</taxon>
        <taxon>Bacteroidota</taxon>
        <taxon>Cytophagia</taxon>
        <taxon>Cytophagales</taxon>
        <taxon>Leadbetterellaceae</taxon>
        <taxon>Lacihabitans</taxon>
    </lineage>
</organism>
<evidence type="ECO:0000256" key="5">
    <source>
        <dbReference type="SAM" id="Phobius"/>
    </source>
</evidence>
<feature type="transmembrane region" description="Helical" evidence="5">
    <location>
        <begin position="123"/>
        <end position="141"/>
    </location>
</feature>
<feature type="transmembrane region" description="Helical" evidence="5">
    <location>
        <begin position="161"/>
        <end position="181"/>
    </location>
</feature>
<feature type="domain" description="O-antigen ligase-related" evidence="6">
    <location>
        <begin position="197"/>
        <end position="346"/>
    </location>
</feature>
<dbReference type="RefSeq" id="WP_255036546.1">
    <property type="nucleotide sequence ID" value="NZ_RJUF01000015.1"/>
</dbReference>
<proteinExistence type="predicted"/>
<dbReference type="Proteomes" id="UP001204144">
    <property type="component" value="Unassembled WGS sequence"/>
</dbReference>
<dbReference type="SUPFAM" id="SSF48452">
    <property type="entry name" value="TPR-like"/>
    <property type="match status" value="1"/>
</dbReference>
<dbReference type="Gene3D" id="1.25.40.10">
    <property type="entry name" value="Tetratricopeptide repeat domain"/>
    <property type="match status" value="1"/>
</dbReference>
<protein>
    <recommendedName>
        <fullName evidence="6">O-antigen ligase-related domain-containing protein</fullName>
    </recommendedName>
</protein>
<sequence length="635" mass="72648">MKKSSLVFFVLLSLIPLFFFKKYDFGYHTPKVLAFWFMIVVFGVVKGFDVLKSQFLDFKINFIGVALLLNLLLVAVSGLVSVSPTLSFYSTFERMDGVVAFMFFVVFYLMFSQKKIENSTWQSIGFVSVIVACIVSIVAFFQYAGKDFTRAQGTFANPLTLAFYLIFHFILLWSYFISIIIGDGKNKVVISSICGLGLLLFGLGIISTGSRGAFVALFASLFVSALYFWNVFKHSRKALGLTYTVVVVVGVLVFIKLIGLKSGFARITNFSINDNSTFIRVYIWKTIALFWHEKPFLGWGKEHFVYFFTEHYQNAFHNSDDWYDRSHNFLLDKLVDTGLLGLLSYLALIFATLLVLFRKKSNIGHLQKGMILAVIVAYVGFHFTNFEGLISQLILFTLLIFISQNSESKTFIISKAQKIFGIGMVLLFSLLGYQLVFKTFDNYKTWNNIKLQTDNVFLINQYDELLENTTIGKYDMLLKNGLIRSTLMAEPSMANLRQEHYKSLVKHFKNQLTIMPDHPILLSQLGLIQFESGQNAAGIETYEKLRSIAPRKHTNILDLATMYMLDKRYEKALELYDYVLSFDNMYQLTYLNKTYCLALMGDKKAAQKCLQNVTKATVENNRLKYDSIMGILNQN</sequence>
<dbReference type="PANTHER" id="PTHR37422">
    <property type="entry name" value="TEICHURONIC ACID BIOSYNTHESIS PROTEIN TUAE"/>
    <property type="match status" value="1"/>
</dbReference>
<dbReference type="PANTHER" id="PTHR37422:SF23">
    <property type="entry name" value="TEICHURONIC ACID BIOSYNTHESIS PROTEIN TUAE"/>
    <property type="match status" value="1"/>
</dbReference>
<keyword evidence="4 5" id="KW-0472">Membrane</keyword>
<name>A0AAE3KS64_9BACT</name>
<keyword evidence="2 5" id="KW-0812">Transmembrane</keyword>
<evidence type="ECO:0000313" key="8">
    <source>
        <dbReference type="Proteomes" id="UP001204144"/>
    </source>
</evidence>
<feature type="transmembrane region" description="Helical" evidence="5">
    <location>
        <begin position="338"/>
        <end position="357"/>
    </location>
</feature>
<evidence type="ECO:0000259" key="6">
    <source>
        <dbReference type="Pfam" id="PF04932"/>
    </source>
</evidence>
<feature type="transmembrane region" description="Helical" evidence="5">
    <location>
        <begin position="369"/>
        <end position="384"/>
    </location>
</feature>
<comment type="subcellular location">
    <subcellularLocation>
        <location evidence="1">Membrane</location>
        <topology evidence="1">Multi-pass membrane protein</topology>
    </subcellularLocation>
</comment>
<feature type="transmembrane region" description="Helical" evidence="5">
    <location>
        <begin position="30"/>
        <end position="48"/>
    </location>
</feature>
<keyword evidence="3 5" id="KW-1133">Transmembrane helix</keyword>
<feature type="transmembrane region" description="Helical" evidence="5">
    <location>
        <begin position="60"/>
        <end position="82"/>
    </location>
</feature>
<feature type="transmembrane region" description="Helical" evidence="5">
    <location>
        <begin position="212"/>
        <end position="229"/>
    </location>
</feature>
<dbReference type="InterPro" id="IPR007016">
    <property type="entry name" value="O-antigen_ligase-rel_domated"/>
</dbReference>
<feature type="transmembrane region" description="Helical" evidence="5">
    <location>
        <begin position="241"/>
        <end position="260"/>
    </location>
</feature>